<dbReference type="Proteomes" id="UP000724874">
    <property type="component" value="Unassembled WGS sequence"/>
</dbReference>
<reference evidence="1" key="1">
    <citation type="submission" date="2020-11" db="EMBL/GenBank/DDBJ databases">
        <authorList>
            <consortium name="DOE Joint Genome Institute"/>
            <person name="Ahrendt S."/>
            <person name="Riley R."/>
            <person name="Andreopoulos W."/>
            <person name="LaButti K."/>
            <person name="Pangilinan J."/>
            <person name="Ruiz-duenas F.J."/>
            <person name="Barrasa J.M."/>
            <person name="Sanchez-Garcia M."/>
            <person name="Camarero S."/>
            <person name="Miyauchi S."/>
            <person name="Serrano A."/>
            <person name="Linde D."/>
            <person name="Babiker R."/>
            <person name="Drula E."/>
            <person name="Ayuso-Fernandez I."/>
            <person name="Pacheco R."/>
            <person name="Padilla G."/>
            <person name="Ferreira P."/>
            <person name="Barriuso J."/>
            <person name="Kellner H."/>
            <person name="Castanera R."/>
            <person name="Alfaro M."/>
            <person name="Ramirez L."/>
            <person name="Pisabarro A.G."/>
            <person name="Kuo A."/>
            <person name="Tritt A."/>
            <person name="Lipzen A."/>
            <person name="He G."/>
            <person name="Yan M."/>
            <person name="Ng V."/>
            <person name="Cullen D."/>
            <person name="Martin F."/>
            <person name="Rosso M.-N."/>
            <person name="Henrissat B."/>
            <person name="Hibbett D."/>
            <person name="Martinez A.T."/>
            <person name="Grigoriev I.V."/>
        </authorList>
    </citation>
    <scope>NUCLEOTIDE SEQUENCE</scope>
    <source>
        <strain evidence="1">AH 44721</strain>
    </source>
</reference>
<dbReference type="AlphaFoldDB" id="A0A9P5TJ85"/>
<organism evidence="1 2">
    <name type="scientific">Gymnopilus junonius</name>
    <name type="common">Spectacular rustgill mushroom</name>
    <name type="synonym">Gymnopilus spectabilis subsp. junonius</name>
    <dbReference type="NCBI Taxonomy" id="109634"/>
    <lineage>
        <taxon>Eukaryota</taxon>
        <taxon>Fungi</taxon>
        <taxon>Dikarya</taxon>
        <taxon>Basidiomycota</taxon>
        <taxon>Agaricomycotina</taxon>
        <taxon>Agaricomycetes</taxon>
        <taxon>Agaricomycetidae</taxon>
        <taxon>Agaricales</taxon>
        <taxon>Agaricineae</taxon>
        <taxon>Hymenogastraceae</taxon>
        <taxon>Gymnopilus</taxon>
    </lineage>
</organism>
<gene>
    <name evidence="1" type="ORF">CPB84DRAFT_174092</name>
</gene>
<evidence type="ECO:0000313" key="1">
    <source>
        <dbReference type="EMBL" id="KAF8884224.1"/>
    </source>
</evidence>
<protein>
    <submittedName>
        <fullName evidence="1">Uncharacterized protein</fullName>
    </submittedName>
</protein>
<comment type="caution">
    <text evidence="1">The sequence shown here is derived from an EMBL/GenBank/DDBJ whole genome shotgun (WGS) entry which is preliminary data.</text>
</comment>
<sequence length="526" mass="59635">MPFNEERKPVNLGGISSSTSLRQALDQVKLQRLDRATAKRRNQAALKLQSWWRLLTAQQFTRSRCREVFDADPSSLTASRSLIFLPNDADRLYTWSSALIGDEGLLLLQRVASDERSSWLIVIRQTLRQILRFIAESPTSPYTSIHLHSIGLVLDPPQGFAGFRDSERADITSYVLKAGYYRSLCKVITSLTKNVAPLSVLIQLIFFPLRFLRECVDKGAYTKALVDFTAWILPIPQIASRLEPLSERFAVDFSFFVEGLELLDPFLSQIIPRVTLQFGIHSLSNLMLFMHPRYPRLSTASYDAYLHLICVLVTSVPDPALPGSSGDAHHGSWTDFSRKIDNTVIPHDLDVKTRRRLNTVLSTKHIVKLLNAANCPSKLLSLATYLPFLCWLWPSQVRNAVNAVVTGGFARTLYTAKISDIPLGKNAAVNPIKMIGSESFVHWAHLLFFTDLFMLLNEQINDEEFYRTISIPERESSPWIPLEVDEFRSFLKQLCSVVYVLDRLPALEHQRLPLEEGLIGKYSTLD</sequence>
<accession>A0A9P5TJ85</accession>
<keyword evidence="2" id="KW-1185">Reference proteome</keyword>
<proteinExistence type="predicted"/>
<name>A0A9P5TJ85_GYMJU</name>
<evidence type="ECO:0000313" key="2">
    <source>
        <dbReference type="Proteomes" id="UP000724874"/>
    </source>
</evidence>
<dbReference type="EMBL" id="JADNYJ010000110">
    <property type="protein sequence ID" value="KAF8884224.1"/>
    <property type="molecule type" value="Genomic_DNA"/>
</dbReference>
<dbReference type="OrthoDB" id="2927702at2759"/>